<keyword evidence="2" id="KW-1185">Reference proteome</keyword>
<organism evidence="1 2">
    <name type="scientific">Roseivirga misakiensis</name>
    <dbReference type="NCBI Taxonomy" id="1563681"/>
    <lineage>
        <taxon>Bacteria</taxon>
        <taxon>Pseudomonadati</taxon>
        <taxon>Bacteroidota</taxon>
        <taxon>Cytophagia</taxon>
        <taxon>Cytophagales</taxon>
        <taxon>Roseivirgaceae</taxon>
        <taxon>Roseivirga</taxon>
    </lineage>
</organism>
<name>A0A1E5T351_9BACT</name>
<proteinExistence type="predicted"/>
<dbReference type="Proteomes" id="UP000095552">
    <property type="component" value="Unassembled WGS sequence"/>
</dbReference>
<gene>
    <name evidence="1" type="ORF">BFP71_06695</name>
</gene>
<dbReference type="AlphaFoldDB" id="A0A1E5T351"/>
<reference evidence="1 2" key="1">
    <citation type="submission" date="2016-08" db="EMBL/GenBank/DDBJ databases">
        <title>Draft genome of Fabibacter sp. strain SK-8.</title>
        <authorList>
            <person name="Wong S.-K."/>
            <person name="Hamasaki K."/>
            <person name="Yoshizawa S."/>
        </authorList>
    </citation>
    <scope>NUCLEOTIDE SEQUENCE [LARGE SCALE GENOMIC DNA]</scope>
    <source>
        <strain evidence="1 2">SK-8</strain>
    </source>
</reference>
<comment type="caution">
    <text evidence="1">The sequence shown here is derived from an EMBL/GenBank/DDBJ whole genome shotgun (WGS) entry which is preliminary data.</text>
</comment>
<evidence type="ECO:0000313" key="2">
    <source>
        <dbReference type="Proteomes" id="UP000095552"/>
    </source>
</evidence>
<accession>A0A1E5T351</accession>
<dbReference type="STRING" id="1563681.BFP71_06695"/>
<protein>
    <submittedName>
        <fullName evidence="1">Uncharacterized protein</fullName>
    </submittedName>
</protein>
<evidence type="ECO:0000313" key="1">
    <source>
        <dbReference type="EMBL" id="OEK05802.1"/>
    </source>
</evidence>
<dbReference type="EMBL" id="MDGQ01000004">
    <property type="protein sequence ID" value="OEK05802.1"/>
    <property type="molecule type" value="Genomic_DNA"/>
</dbReference>
<sequence length="219" mass="25449">MLTFSFQTRGQERTYDLKKGEAFDIILFNQVPESGEILNKYFASAVSEAQAFGYVPQKGFKVDEVPFQGNYWPKTIIIGKWKNYLKRVNFTTEITDKVPDFHEMRRQIWSTFSLTYWEVKEDRTVKMDLGKYNVMTAYWADKGSAFKKFNDQWLKTAKASGGNVVLELSGGTSPFGYNYNPDYLTITSWENKEAFEAFRRKNLAMSHEGVKHVNQFAIK</sequence>